<evidence type="ECO:0000313" key="4">
    <source>
        <dbReference type="Ensembl" id="ENSKMAP00000026837.1"/>
    </source>
</evidence>
<dbReference type="SUPFAM" id="SSF50729">
    <property type="entry name" value="PH domain-like"/>
    <property type="match status" value="1"/>
</dbReference>
<dbReference type="InterPro" id="IPR001849">
    <property type="entry name" value="PH_domain"/>
</dbReference>
<name>A0A3Q3GUH3_KRYMA</name>
<dbReference type="GeneTree" id="ENSGT00940000157340"/>
<feature type="compositionally biased region" description="Polar residues" evidence="2">
    <location>
        <begin position="375"/>
        <end position="400"/>
    </location>
</feature>
<feature type="compositionally biased region" description="Basic and acidic residues" evidence="2">
    <location>
        <begin position="128"/>
        <end position="137"/>
    </location>
</feature>
<evidence type="ECO:0000256" key="1">
    <source>
        <dbReference type="SAM" id="Coils"/>
    </source>
</evidence>
<dbReference type="PANTHER" id="PTHR17271">
    <property type="entry name" value="PLECKSTRIN HOMOLOGY PH DOMAIN-CONTAINING PROTEIN"/>
    <property type="match status" value="1"/>
</dbReference>
<feature type="compositionally biased region" description="Basic and acidic residues" evidence="2">
    <location>
        <begin position="298"/>
        <end position="307"/>
    </location>
</feature>
<feature type="region of interest" description="Disordered" evidence="2">
    <location>
        <begin position="574"/>
        <end position="613"/>
    </location>
</feature>
<protein>
    <submittedName>
        <fullName evidence="4">Myosin phosphatase Rho-interacting protein-like</fullName>
    </submittedName>
</protein>
<dbReference type="PANTHER" id="PTHR17271:SF14">
    <property type="entry name" value="TRIO AND F-ACTIN-BINDING PROTEIN-LIKE ISOFORM X1"/>
    <property type="match status" value="1"/>
</dbReference>
<feature type="domain" description="PH" evidence="3">
    <location>
        <begin position="137"/>
        <end position="233"/>
    </location>
</feature>
<evidence type="ECO:0000259" key="3">
    <source>
        <dbReference type="PROSITE" id="PS50003"/>
    </source>
</evidence>
<keyword evidence="5" id="KW-1185">Reference proteome</keyword>
<evidence type="ECO:0000313" key="5">
    <source>
        <dbReference type="Proteomes" id="UP000264800"/>
    </source>
</evidence>
<reference evidence="4" key="2">
    <citation type="submission" date="2025-09" db="UniProtKB">
        <authorList>
            <consortium name="Ensembl"/>
        </authorList>
    </citation>
    <scope>IDENTIFICATION</scope>
</reference>
<feature type="compositionally biased region" description="Low complexity" evidence="2">
    <location>
        <begin position="109"/>
        <end position="119"/>
    </location>
</feature>
<dbReference type="GO" id="GO:0015629">
    <property type="term" value="C:actin cytoskeleton"/>
    <property type="evidence" value="ECO:0007669"/>
    <property type="project" value="TreeGrafter"/>
</dbReference>
<dbReference type="InterPro" id="IPR052223">
    <property type="entry name" value="Actin_Cytoskeleton_Reg"/>
</dbReference>
<dbReference type="Proteomes" id="UP000264800">
    <property type="component" value="Unplaced"/>
</dbReference>
<dbReference type="AlphaFoldDB" id="A0A3Q3GUH3"/>
<reference evidence="4" key="1">
    <citation type="submission" date="2025-08" db="UniProtKB">
        <authorList>
            <consortium name="Ensembl"/>
        </authorList>
    </citation>
    <scope>IDENTIFICATION</scope>
</reference>
<feature type="compositionally biased region" description="Basic and acidic residues" evidence="2">
    <location>
        <begin position="76"/>
        <end position="102"/>
    </location>
</feature>
<dbReference type="Gene3D" id="2.30.29.30">
    <property type="entry name" value="Pleckstrin-homology domain (PH domain)/Phosphotyrosine-binding domain (PTB)"/>
    <property type="match status" value="1"/>
</dbReference>
<feature type="compositionally biased region" description="Basic and acidic residues" evidence="2">
    <location>
        <begin position="43"/>
        <end position="69"/>
    </location>
</feature>
<dbReference type="GO" id="GO:1900026">
    <property type="term" value="P:positive regulation of substrate adhesion-dependent cell spreading"/>
    <property type="evidence" value="ECO:0007669"/>
    <property type="project" value="TreeGrafter"/>
</dbReference>
<dbReference type="Pfam" id="PF00169">
    <property type="entry name" value="PH"/>
    <property type="match status" value="1"/>
</dbReference>
<proteinExistence type="predicted"/>
<organism evidence="4 5">
    <name type="scientific">Kryptolebias marmoratus</name>
    <name type="common">Mangrove killifish</name>
    <name type="synonym">Rivulus marmoratus</name>
    <dbReference type="NCBI Taxonomy" id="37003"/>
    <lineage>
        <taxon>Eukaryota</taxon>
        <taxon>Metazoa</taxon>
        <taxon>Chordata</taxon>
        <taxon>Craniata</taxon>
        <taxon>Vertebrata</taxon>
        <taxon>Euteleostomi</taxon>
        <taxon>Actinopterygii</taxon>
        <taxon>Neopterygii</taxon>
        <taxon>Teleostei</taxon>
        <taxon>Neoteleostei</taxon>
        <taxon>Acanthomorphata</taxon>
        <taxon>Ovalentaria</taxon>
        <taxon>Atherinomorphae</taxon>
        <taxon>Cyprinodontiformes</taxon>
        <taxon>Rivulidae</taxon>
        <taxon>Kryptolebias</taxon>
    </lineage>
</organism>
<feature type="compositionally biased region" description="Polar residues" evidence="2">
    <location>
        <begin position="602"/>
        <end position="613"/>
    </location>
</feature>
<accession>A0A3Q3GUH3</accession>
<feature type="coiled-coil region" evidence="1">
    <location>
        <begin position="435"/>
        <end position="531"/>
    </location>
</feature>
<dbReference type="GO" id="GO:0051015">
    <property type="term" value="F:actin filament binding"/>
    <property type="evidence" value="ECO:0007669"/>
    <property type="project" value="TreeGrafter"/>
</dbReference>
<feature type="region of interest" description="Disordered" evidence="2">
    <location>
        <begin position="37"/>
        <end position="142"/>
    </location>
</feature>
<dbReference type="STRING" id="37003.ENSKMAP00000026837"/>
<dbReference type="InterPro" id="IPR011993">
    <property type="entry name" value="PH-like_dom_sf"/>
</dbReference>
<feature type="compositionally biased region" description="Basic and acidic residues" evidence="2">
    <location>
        <begin position="581"/>
        <end position="599"/>
    </location>
</feature>
<dbReference type="PROSITE" id="PS50003">
    <property type="entry name" value="PH_DOMAIN"/>
    <property type="match status" value="1"/>
</dbReference>
<evidence type="ECO:0000256" key="2">
    <source>
        <dbReference type="SAM" id="MobiDB-lite"/>
    </source>
</evidence>
<dbReference type="Ensembl" id="ENSKMAT00000027176.1">
    <property type="protein sequence ID" value="ENSKMAP00000026837.1"/>
    <property type="gene ID" value="ENSKMAG00000019899.1"/>
</dbReference>
<feature type="region of interest" description="Disordered" evidence="2">
    <location>
        <begin position="375"/>
        <end position="409"/>
    </location>
</feature>
<dbReference type="SMART" id="SM00233">
    <property type="entry name" value="PH"/>
    <property type="match status" value="1"/>
</dbReference>
<feature type="region of interest" description="Disordered" evidence="2">
    <location>
        <begin position="235"/>
        <end position="307"/>
    </location>
</feature>
<keyword evidence="1" id="KW-0175">Coiled coil</keyword>
<sequence>MEALISEPKKAPVETEEVGMTIDDYIMLADIPKIQVESEEEFPGLRRRNESPSPCREQRSRTYRNHNDTDVYSSRLESDERRRGRERGRDRREKCRDPDNGRSSRRHSAASFHAQSSDDQSGKHKPLKVKERAHPDLPHTQGWMSRLDEQGKWRKHWFVLGDSSLRFYRDSEAEESDDLDGEIDLTSCVNVSDCDIDKNYGLQIQTRSAVFTLSAITSRIRRNWVKLLKQAIQTNRLQSDSSSEKENPRSRRPSSSQPPARFTCRDSASSANFNQEDHRRRRRRRSQTVEGDLSPASQREEGEGWDREQAKRLEERNKWFEAGVPLSEMGSRWDSMELKKGSVPVPTVEAADSEVSRKWAEFETLSCRDMSAQSLTGPQAFQSSTPQGSESPVGSQTFHQSVEEADQSALQTCLSNSNEAPSLVNGAQLPQTNTAEALQKEVETNKQERAAMEVEVDSPCGPRAPCRAKMEAMVVAHRKALQELQEKHAREKKELEEETHRLLQERSQAAAKDMEALKAAHREELDREVEKARRLSGGAALMDSSCRGHVPQSGILHGELNVMSERFSQKCLELNQTEQSGKSRDTELDRKQRELEQLQRENQVFRQSQQTGGSHQFGRFYLKEEFRSF</sequence>
<dbReference type="OMA" id="DSMELKR"/>